<dbReference type="PANTHER" id="PTHR35971">
    <property type="entry name" value="SI:DKEY-31G6.6"/>
    <property type="match status" value="1"/>
</dbReference>
<keyword evidence="3" id="KW-0597">Phosphoprotein</keyword>
<dbReference type="GeneTree" id="ENSGT00940000154756"/>
<dbReference type="FunFam" id="2.60.40.10:FF:000075">
    <property type="entry name" value="Obscurin, cytoskeletal calmodulin and titin-interacting RhoGEF"/>
    <property type="match status" value="1"/>
</dbReference>
<evidence type="ECO:0000259" key="5">
    <source>
        <dbReference type="PROSITE" id="PS50835"/>
    </source>
</evidence>
<dbReference type="SMART" id="SM00408">
    <property type="entry name" value="IGc2"/>
    <property type="match status" value="1"/>
</dbReference>
<dbReference type="SUPFAM" id="SSF48726">
    <property type="entry name" value="Immunoglobulin"/>
    <property type="match status" value="1"/>
</dbReference>
<dbReference type="InterPro" id="IPR036179">
    <property type="entry name" value="Ig-like_dom_sf"/>
</dbReference>
<dbReference type="GO" id="GO:0005737">
    <property type="term" value="C:cytoplasm"/>
    <property type="evidence" value="ECO:0007669"/>
    <property type="project" value="UniProtKB-SubCell"/>
</dbReference>
<keyword evidence="2" id="KW-0963">Cytoplasm</keyword>
<dbReference type="STRING" id="29139.ENSVURP00010014294"/>
<reference evidence="6" key="2">
    <citation type="submission" date="2025-08" db="UniProtKB">
        <authorList>
            <consortium name="Ensembl"/>
        </authorList>
    </citation>
    <scope>IDENTIFICATION</scope>
</reference>
<dbReference type="InterPro" id="IPR052385">
    <property type="entry name" value="Obscurin/Obscurin-like_Reg"/>
</dbReference>
<evidence type="ECO:0000256" key="1">
    <source>
        <dbReference type="ARBA" id="ARBA00004496"/>
    </source>
</evidence>
<dbReference type="Gene3D" id="2.60.40.10">
    <property type="entry name" value="Immunoglobulins"/>
    <property type="match status" value="1"/>
</dbReference>
<name>A0A4X2KQ36_VOMUR</name>
<evidence type="ECO:0000313" key="6">
    <source>
        <dbReference type="Ensembl" id="ENSVURP00010014294.1"/>
    </source>
</evidence>
<accession>A0A4X2KQ36</accession>
<dbReference type="OMA" id="QGMEAQE"/>
<dbReference type="InterPro" id="IPR013098">
    <property type="entry name" value="Ig_I-set"/>
</dbReference>
<evidence type="ECO:0000313" key="7">
    <source>
        <dbReference type="Proteomes" id="UP000314987"/>
    </source>
</evidence>
<reference evidence="7" key="1">
    <citation type="submission" date="2018-12" db="EMBL/GenBank/DDBJ databases">
        <authorList>
            <person name="Yazar S."/>
        </authorList>
    </citation>
    <scope>NUCLEOTIDE SEQUENCE [LARGE SCALE GENOMIC DNA]</scope>
</reference>
<keyword evidence="4" id="KW-1015">Disulfide bond</keyword>
<dbReference type="InterPro" id="IPR003598">
    <property type="entry name" value="Ig_sub2"/>
</dbReference>
<organism evidence="6 7">
    <name type="scientific">Vombatus ursinus</name>
    <name type="common">Common wombat</name>
    <dbReference type="NCBI Taxonomy" id="29139"/>
    <lineage>
        <taxon>Eukaryota</taxon>
        <taxon>Metazoa</taxon>
        <taxon>Chordata</taxon>
        <taxon>Craniata</taxon>
        <taxon>Vertebrata</taxon>
        <taxon>Euteleostomi</taxon>
        <taxon>Mammalia</taxon>
        <taxon>Metatheria</taxon>
        <taxon>Diprotodontia</taxon>
        <taxon>Vombatidae</taxon>
        <taxon>Vombatus</taxon>
    </lineage>
</organism>
<dbReference type="Ensembl" id="ENSVURT00010016276.1">
    <property type="protein sequence ID" value="ENSVURP00010014294.1"/>
    <property type="gene ID" value="ENSVURG00010010975.1"/>
</dbReference>
<dbReference type="SMART" id="SM00409">
    <property type="entry name" value="IG"/>
    <property type="match status" value="1"/>
</dbReference>
<keyword evidence="7" id="KW-1185">Reference proteome</keyword>
<evidence type="ECO:0000256" key="3">
    <source>
        <dbReference type="ARBA" id="ARBA00022553"/>
    </source>
</evidence>
<dbReference type="Pfam" id="PF07679">
    <property type="entry name" value="I-set"/>
    <property type="match status" value="1"/>
</dbReference>
<protein>
    <recommendedName>
        <fullName evidence="5">Ig-like domain-containing protein</fullName>
    </recommendedName>
</protein>
<dbReference type="AlphaFoldDB" id="A0A4X2KQ36"/>
<comment type="subcellular location">
    <subcellularLocation>
        <location evidence="1">Cytoplasm</location>
    </subcellularLocation>
</comment>
<evidence type="ECO:0000256" key="2">
    <source>
        <dbReference type="ARBA" id="ARBA00022490"/>
    </source>
</evidence>
<dbReference type="InterPro" id="IPR007110">
    <property type="entry name" value="Ig-like_dom"/>
</dbReference>
<dbReference type="PROSITE" id="PS50835">
    <property type="entry name" value="IG_LIKE"/>
    <property type="match status" value="1"/>
</dbReference>
<feature type="domain" description="Ig-like" evidence="5">
    <location>
        <begin position="72"/>
        <end position="152"/>
    </location>
</feature>
<reference evidence="6" key="3">
    <citation type="submission" date="2025-09" db="UniProtKB">
        <authorList>
            <consortium name="Ensembl"/>
        </authorList>
    </citation>
    <scope>IDENTIFICATION</scope>
</reference>
<dbReference type="InterPro" id="IPR013783">
    <property type="entry name" value="Ig-like_fold"/>
</dbReference>
<dbReference type="PANTHER" id="PTHR35971:SF4">
    <property type="entry name" value="OBSCURIN"/>
    <property type="match status" value="1"/>
</dbReference>
<dbReference type="Proteomes" id="UP000314987">
    <property type="component" value="Unassembled WGS sequence"/>
</dbReference>
<proteinExistence type="predicted"/>
<evidence type="ECO:0000256" key="4">
    <source>
        <dbReference type="ARBA" id="ARBA00023157"/>
    </source>
</evidence>
<sequence>FLLALIDFGLYRTDGRKQGWSHSIKYVKLFCCLPLENQMCVLHFLENDTLAVMVFSTIPHCLLFETVFIPSPESKEVFAKEQQTQSKVEAVAGSSATLSCELAQAQTEVTWYKDGKKLSPSQKVHVEAKGRSRQLVVQQAGKADAGEYTCEAGGQKVTFHLDVKGQHIQDIE</sequence>
<dbReference type="InterPro" id="IPR003599">
    <property type="entry name" value="Ig_sub"/>
</dbReference>